<evidence type="ECO:0008006" key="3">
    <source>
        <dbReference type="Google" id="ProtNLM"/>
    </source>
</evidence>
<dbReference type="RefSeq" id="WP_261237077.1">
    <property type="nucleotide sequence ID" value="NZ_JAMXFA010000044.1"/>
</dbReference>
<sequence>MVIIQRPPYSHSPLQAIAFKTILQNGMISLPSEYSHQWECKIIRVIVLEDMESTSLSLEPNPLKGSVLFEDDLISPIDEPWEADQ</sequence>
<dbReference type="EMBL" id="JAMXFA010000044">
    <property type="protein sequence ID" value="MCT7980766.1"/>
    <property type="molecule type" value="Genomic_DNA"/>
</dbReference>
<evidence type="ECO:0000313" key="1">
    <source>
        <dbReference type="EMBL" id="MCT7980766.1"/>
    </source>
</evidence>
<proteinExistence type="predicted"/>
<protein>
    <recommendedName>
        <fullName evidence="3">Restriction endonuclease domain-containing protein</fullName>
    </recommendedName>
</protein>
<comment type="caution">
    <text evidence="1">The sequence shown here is derived from an EMBL/GenBank/DDBJ whole genome shotgun (WGS) entry which is preliminary data.</text>
</comment>
<organism evidence="1 2">
    <name type="scientific">Laspinema olomoucense D3b</name>
    <dbReference type="NCBI Taxonomy" id="2953688"/>
    <lineage>
        <taxon>Bacteria</taxon>
        <taxon>Bacillati</taxon>
        <taxon>Cyanobacteriota</taxon>
        <taxon>Cyanophyceae</taxon>
        <taxon>Oscillatoriophycideae</taxon>
        <taxon>Oscillatoriales</taxon>
        <taxon>Laspinemataceae</taxon>
        <taxon>Laspinema</taxon>
        <taxon>Laspinema olomoucense</taxon>
    </lineage>
</organism>
<gene>
    <name evidence="1" type="ORF">NG792_23855</name>
</gene>
<dbReference type="Proteomes" id="UP001525961">
    <property type="component" value="Unassembled WGS sequence"/>
</dbReference>
<reference evidence="1 2" key="1">
    <citation type="journal article" date="2022" name="Front. Microbiol.">
        <title>High genomic differentiation and limited gene flow indicate recent cryptic speciation within the genus Laspinema (cyanobacteria).</title>
        <authorList>
            <person name="Stanojkovic A."/>
            <person name="Skoupy S."/>
            <person name="Skaloud P."/>
            <person name="Dvorak P."/>
        </authorList>
    </citation>
    <scope>NUCLEOTIDE SEQUENCE [LARGE SCALE GENOMIC DNA]</scope>
    <source>
        <strain evidence="1 2">D3b</strain>
    </source>
</reference>
<accession>A0ABT2NHL0</accession>
<name>A0ABT2NHL0_9CYAN</name>
<evidence type="ECO:0000313" key="2">
    <source>
        <dbReference type="Proteomes" id="UP001525961"/>
    </source>
</evidence>
<keyword evidence="2" id="KW-1185">Reference proteome</keyword>